<organism evidence="2 3">
    <name type="scientific">Trametes cubensis</name>
    <dbReference type="NCBI Taxonomy" id="1111947"/>
    <lineage>
        <taxon>Eukaryota</taxon>
        <taxon>Fungi</taxon>
        <taxon>Dikarya</taxon>
        <taxon>Basidiomycota</taxon>
        <taxon>Agaricomycotina</taxon>
        <taxon>Agaricomycetes</taxon>
        <taxon>Polyporales</taxon>
        <taxon>Polyporaceae</taxon>
        <taxon>Trametes</taxon>
    </lineage>
</organism>
<dbReference type="EMBL" id="JAPEVG010000653">
    <property type="protein sequence ID" value="KAJ8456626.1"/>
    <property type="molecule type" value="Genomic_DNA"/>
</dbReference>
<reference evidence="2" key="1">
    <citation type="submission" date="2022-11" db="EMBL/GenBank/DDBJ databases">
        <title>Genome Sequence of Cubamyces cubensis.</title>
        <authorList>
            <person name="Buettner E."/>
        </authorList>
    </citation>
    <scope>NUCLEOTIDE SEQUENCE</scope>
    <source>
        <strain evidence="2">MPL-01</strain>
    </source>
</reference>
<dbReference type="Proteomes" id="UP001215151">
    <property type="component" value="Unassembled WGS sequence"/>
</dbReference>
<name>A0AAD7TJC0_9APHY</name>
<gene>
    <name evidence="2" type="ORF">ONZ51_g12009</name>
</gene>
<dbReference type="AlphaFoldDB" id="A0AAD7TJC0"/>
<evidence type="ECO:0008006" key="4">
    <source>
        <dbReference type="Google" id="ProtNLM"/>
    </source>
</evidence>
<comment type="caution">
    <text evidence="2">The sequence shown here is derived from an EMBL/GenBank/DDBJ whole genome shotgun (WGS) entry which is preliminary data.</text>
</comment>
<feature type="region of interest" description="Disordered" evidence="1">
    <location>
        <begin position="38"/>
        <end position="85"/>
    </location>
</feature>
<protein>
    <recommendedName>
        <fullName evidence="4">F-box domain-containing protein</fullName>
    </recommendedName>
</protein>
<sequence>MADVIDLTSNPFVPPKDGRCLINDLPSELLAHIFTLGWTPERDQEPDEDDFEDVDSDDGTYSTISSEGSEPEPTPQEQEEEKERRLPFNVLVSHVCSRWRAVAIENPLLWSHIRFVGTPPYDRATTYLERAKAAPLAITVDRTTMTPT</sequence>
<keyword evidence="3" id="KW-1185">Reference proteome</keyword>
<evidence type="ECO:0000313" key="2">
    <source>
        <dbReference type="EMBL" id="KAJ8456626.1"/>
    </source>
</evidence>
<evidence type="ECO:0000313" key="3">
    <source>
        <dbReference type="Proteomes" id="UP001215151"/>
    </source>
</evidence>
<feature type="compositionally biased region" description="Acidic residues" evidence="1">
    <location>
        <begin position="44"/>
        <end position="58"/>
    </location>
</feature>
<accession>A0AAD7TJC0</accession>
<evidence type="ECO:0000256" key="1">
    <source>
        <dbReference type="SAM" id="MobiDB-lite"/>
    </source>
</evidence>
<proteinExistence type="predicted"/>